<dbReference type="EMBL" id="JAGFMF010011879">
    <property type="protein sequence ID" value="KAG8510302.1"/>
    <property type="molecule type" value="Genomic_DNA"/>
</dbReference>
<dbReference type="AlphaFoldDB" id="A0A8J6A097"/>
<proteinExistence type="predicted"/>
<evidence type="ECO:0000256" key="1">
    <source>
        <dbReference type="SAM" id="MobiDB-lite"/>
    </source>
</evidence>
<evidence type="ECO:0000313" key="2">
    <source>
        <dbReference type="EMBL" id="KAG8510302.1"/>
    </source>
</evidence>
<evidence type="ECO:0000313" key="3">
    <source>
        <dbReference type="Proteomes" id="UP000700334"/>
    </source>
</evidence>
<sequence>MTPPIYARVQHRCTHLRMPTLECSQHRRCPSSVVGGWKDLSTFTLQGVIAQSPGYSLLSLQHSAFKATCDSRPCTQTNPVPTHTDWGPVDTSSTCGLSWVTFSAVGSTTSHIPFLSPKDGSSAPHLHLTSRVSPTGLVPQLPDLVYLLRSSSIFPQCPDLQPPPVLPLFRQHYMFIASHLSVPSAVFLGFRTHLHRAILLTNANCSGRKGGTGQVRDGSVQTGQGRRVLEPSNSRNRILHRQQHNKLSCQQQLKLMNSQSVKQNRAGVKRKHRNLQGLLESLSRNWKQRWRIYLSKHSWKLKKKFKVQGEAVLNIQENTQTPTVKRRMKRKGLTEQTEASTQQIKDLLRGARDIEKCQWWILSSRQEATSIPKSDQVTLKDTVVRTTGKPLALSSMGDWQRPPSSEKRHSPGDGPGVGQEVGAVPWGLQVRTEPVLLRASLPLHSVLHRFLLLPSPLSSSHPASLPPTRLHMEGLGASPLNYGQPHTWCLVSPPSGPQERGSTAYFAKASSRRRLPPHRQESTMAPCHHQF</sequence>
<reference evidence="2" key="1">
    <citation type="journal article" date="2021" name="Evol. Appl.">
        <title>The genome of the Pyrenean desman and the effects of bottlenecks and inbreeding on the genomic landscape of an endangered species.</title>
        <authorList>
            <person name="Escoda L."/>
            <person name="Castresana J."/>
        </authorList>
    </citation>
    <scope>NUCLEOTIDE SEQUENCE</scope>
    <source>
        <strain evidence="2">IBE-C5619</strain>
    </source>
</reference>
<name>A0A8J6A097_GALPY</name>
<organism evidence="2 3">
    <name type="scientific">Galemys pyrenaicus</name>
    <name type="common">Iberian desman</name>
    <name type="synonym">Pyrenean desman</name>
    <dbReference type="NCBI Taxonomy" id="202257"/>
    <lineage>
        <taxon>Eukaryota</taxon>
        <taxon>Metazoa</taxon>
        <taxon>Chordata</taxon>
        <taxon>Craniata</taxon>
        <taxon>Vertebrata</taxon>
        <taxon>Euteleostomi</taxon>
        <taxon>Mammalia</taxon>
        <taxon>Eutheria</taxon>
        <taxon>Laurasiatheria</taxon>
        <taxon>Eulipotyphla</taxon>
        <taxon>Talpidae</taxon>
        <taxon>Galemys</taxon>
    </lineage>
</organism>
<comment type="caution">
    <text evidence="2">The sequence shown here is derived from an EMBL/GenBank/DDBJ whole genome shotgun (WGS) entry which is preliminary data.</text>
</comment>
<feature type="region of interest" description="Disordered" evidence="1">
    <location>
        <begin position="509"/>
        <end position="531"/>
    </location>
</feature>
<accession>A0A8J6A097</accession>
<feature type="region of interest" description="Disordered" evidence="1">
    <location>
        <begin position="390"/>
        <end position="421"/>
    </location>
</feature>
<gene>
    <name evidence="2" type="ORF">J0S82_007400</name>
</gene>
<keyword evidence="3" id="KW-1185">Reference proteome</keyword>
<dbReference type="Proteomes" id="UP000700334">
    <property type="component" value="Unassembled WGS sequence"/>
</dbReference>
<feature type="region of interest" description="Disordered" evidence="1">
    <location>
        <begin position="322"/>
        <end position="342"/>
    </location>
</feature>
<protein>
    <submittedName>
        <fullName evidence="2">Uncharacterized protein</fullName>
    </submittedName>
</protein>